<proteinExistence type="predicted"/>
<evidence type="ECO:0000313" key="3">
    <source>
        <dbReference type="EMBL" id="MDN7013140.1"/>
    </source>
</evidence>
<dbReference type="InterPro" id="IPR001623">
    <property type="entry name" value="DnaJ_domain"/>
</dbReference>
<keyword evidence="1" id="KW-0143">Chaperone</keyword>
<dbReference type="CDD" id="cd06257">
    <property type="entry name" value="DnaJ"/>
    <property type="match status" value="1"/>
</dbReference>
<dbReference type="Proteomes" id="UP001168423">
    <property type="component" value="Unassembled WGS sequence"/>
</dbReference>
<dbReference type="InterPro" id="IPR036869">
    <property type="entry name" value="J_dom_sf"/>
</dbReference>
<dbReference type="PANTHER" id="PTHR43096">
    <property type="entry name" value="DNAJ HOMOLOG 1, MITOCHONDRIAL-RELATED"/>
    <property type="match status" value="1"/>
</dbReference>
<name>A0ABT8M269_9EURY</name>
<dbReference type="Gene3D" id="1.10.287.110">
    <property type="entry name" value="DnaJ domain"/>
    <property type="match status" value="1"/>
</dbReference>
<dbReference type="SMART" id="SM00271">
    <property type="entry name" value="DnaJ"/>
    <property type="match status" value="1"/>
</dbReference>
<dbReference type="EMBL" id="VCYI01000011">
    <property type="protein sequence ID" value="MDN7013140.1"/>
    <property type="molecule type" value="Genomic_DNA"/>
</dbReference>
<evidence type="ECO:0000313" key="4">
    <source>
        <dbReference type="Proteomes" id="UP001168423"/>
    </source>
</evidence>
<dbReference type="Gene3D" id="3.10.620.30">
    <property type="match status" value="1"/>
</dbReference>
<organism evidence="3 4">
    <name type="scientific">Methanoculleus methanifontis</name>
    <dbReference type="NCBI Taxonomy" id="2584086"/>
    <lineage>
        <taxon>Archaea</taxon>
        <taxon>Methanobacteriati</taxon>
        <taxon>Methanobacteriota</taxon>
        <taxon>Stenosarchaea group</taxon>
        <taxon>Methanomicrobia</taxon>
        <taxon>Methanomicrobiales</taxon>
        <taxon>Methanomicrobiaceae</taxon>
        <taxon>Methanoculleus</taxon>
    </lineage>
</organism>
<dbReference type="Pfam" id="PF01841">
    <property type="entry name" value="Transglut_core"/>
    <property type="match status" value="1"/>
</dbReference>
<protein>
    <recommendedName>
        <fullName evidence="2">J domain-containing protein</fullName>
    </recommendedName>
</protein>
<feature type="domain" description="J" evidence="2">
    <location>
        <begin position="6"/>
        <end position="70"/>
    </location>
</feature>
<keyword evidence="4" id="KW-1185">Reference proteome</keyword>
<accession>A0ABT8M269</accession>
<dbReference type="SUPFAM" id="SSF46565">
    <property type="entry name" value="Chaperone J-domain"/>
    <property type="match status" value="1"/>
</dbReference>
<sequence>MKDKYRYYETLGLDRSASLSEINKAYRSLAKTYHPDVSSHPRARENFQKIQQAYEALSNPEIRHEYDAYLDALEDLAPDEDTDDVHIENEFYVYNEPITIKGRARILDCVHHVIADGQEYIEHDGEFLSFDRGFFPFDTREIDGEFYVPSEDITINGNEYTFRNAHHVSIRGEEYIEYNGDFLPFERHEYQDTSSSSGAGFLKTLGNLILILVVALTLYHGFTLATSGDADATPSSSIVGAGTATPKATSTPVTSFWSTQSSKVAEAMDYTDPTTRDYALSLIEREHSGKYNIAQICDMWEKLYKRWTYVNDPKGSNYYSPASRTVNLGLKGDCDDFAILTASSIQAIGGTSRIIIASNTGGGGHAYAEVYVSSSKSDLQNVADYICQRYKCESIAYRTTNEGGQTRYWLNLDWQAKHPGGPYYQNSGETVAIYPNKYWVKLK</sequence>
<dbReference type="InterPro" id="IPR018253">
    <property type="entry name" value="DnaJ_domain_CS"/>
</dbReference>
<evidence type="ECO:0000256" key="1">
    <source>
        <dbReference type="ARBA" id="ARBA00023186"/>
    </source>
</evidence>
<comment type="caution">
    <text evidence="3">The sequence shown here is derived from an EMBL/GenBank/DDBJ whole genome shotgun (WGS) entry which is preliminary data.</text>
</comment>
<dbReference type="InterPro" id="IPR002931">
    <property type="entry name" value="Transglutaminase-like"/>
</dbReference>
<dbReference type="PANTHER" id="PTHR43096:SF52">
    <property type="entry name" value="DNAJ HOMOLOG 1, MITOCHONDRIAL-RELATED"/>
    <property type="match status" value="1"/>
</dbReference>
<dbReference type="InterPro" id="IPR038765">
    <property type="entry name" value="Papain-like_cys_pep_sf"/>
</dbReference>
<dbReference type="Pfam" id="PF00226">
    <property type="entry name" value="DnaJ"/>
    <property type="match status" value="1"/>
</dbReference>
<dbReference type="RefSeq" id="WP_301677727.1">
    <property type="nucleotide sequence ID" value="NZ_VCYI01000011.1"/>
</dbReference>
<evidence type="ECO:0000259" key="2">
    <source>
        <dbReference type="PROSITE" id="PS50076"/>
    </source>
</evidence>
<dbReference type="PRINTS" id="PR00625">
    <property type="entry name" value="JDOMAIN"/>
</dbReference>
<dbReference type="PROSITE" id="PS00636">
    <property type="entry name" value="DNAJ_1"/>
    <property type="match status" value="1"/>
</dbReference>
<reference evidence="3" key="1">
    <citation type="submission" date="2019-05" db="EMBL/GenBank/DDBJ databases">
        <title>Isolation and characterization of methanogens from the cold seep sediment at Four-Way Closure Ridge.</title>
        <authorList>
            <person name="You Y.-T."/>
            <person name="Chen S.-C."/>
            <person name="Zhang W.-L."/>
            <person name="Lai M.-C."/>
        </authorList>
    </citation>
    <scope>NUCLEOTIDE SEQUENCE</scope>
    <source>
        <strain evidence="3">FWC-SCC3</strain>
    </source>
</reference>
<dbReference type="SUPFAM" id="SSF54001">
    <property type="entry name" value="Cysteine proteinases"/>
    <property type="match status" value="1"/>
</dbReference>
<dbReference type="PROSITE" id="PS50076">
    <property type="entry name" value="DNAJ_2"/>
    <property type="match status" value="1"/>
</dbReference>
<gene>
    <name evidence="3" type="ORF">FGW20_08825</name>
</gene>